<comment type="caution">
    <text evidence="1">The sequence shown here is derived from an EMBL/GenBank/DDBJ whole genome shotgun (WGS) entry which is preliminary data.</text>
</comment>
<evidence type="ECO:0000313" key="1">
    <source>
        <dbReference type="EMBL" id="OAE35890.1"/>
    </source>
</evidence>
<sequence length="181" mass="18791">MWILQVFDLGHVGTAAGCGRGVGDSSRADLHDTLGPDYDLESVEYAGTQGENLDKRLPTAGQADSGAASILPDILHVVPAPTGGPAHHDGRTCVGPARPSPSPTPSLCRRDRLAGSRAALRPTGSADICPSIRIRILRRNAPSVQLTTSCREAACRTKHGGNLCPESGPGFVVPAEENLGV</sequence>
<gene>
    <name evidence="1" type="ORF">AXG93_2557s1010</name>
</gene>
<protein>
    <submittedName>
        <fullName evidence="1">Uncharacterized protein</fullName>
    </submittedName>
</protein>
<dbReference type="EMBL" id="LVLJ01000049">
    <property type="protein sequence ID" value="OAE35890.1"/>
    <property type="molecule type" value="Genomic_DNA"/>
</dbReference>
<name>A0A176WRZ5_MARPO</name>
<dbReference type="AlphaFoldDB" id="A0A176WRZ5"/>
<evidence type="ECO:0000313" key="2">
    <source>
        <dbReference type="Proteomes" id="UP000077202"/>
    </source>
</evidence>
<reference evidence="1" key="1">
    <citation type="submission" date="2016-03" db="EMBL/GenBank/DDBJ databases">
        <title>Mechanisms controlling the formation of the plant cell surface in tip-growing cells are functionally conserved among land plants.</title>
        <authorList>
            <person name="Honkanen S."/>
            <person name="Jones V.A."/>
            <person name="Morieri G."/>
            <person name="Champion C."/>
            <person name="Hetherington A.J."/>
            <person name="Kelly S."/>
            <person name="Saint-Marcoux D."/>
            <person name="Proust H."/>
            <person name="Prescott H."/>
            <person name="Dolan L."/>
        </authorList>
    </citation>
    <scope>NUCLEOTIDE SEQUENCE [LARGE SCALE GENOMIC DNA]</scope>
    <source>
        <tissue evidence="1">Whole gametophyte</tissue>
    </source>
</reference>
<accession>A0A176WRZ5</accession>
<dbReference type="Proteomes" id="UP000077202">
    <property type="component" value="Unassembled WGS sequence"/>
</dbReference>
<proteinExistence type="predicted"/>
<keyword evidence="2" id="KW-1185">Reference proteome</keyword>
<organism evidence="1 2">
    <name type="scientific">Marchantia polymorpha subsp. ruderalis</name>
    <dbReference type="NCBI Taxonomy" id="1480154"/>
    <lineage>
        <taxon>Eukaryota</taxon>
        <taxon>Viridiplantae</taxon>
        <taxon>Streptophyta</taxon>
        <taxon>Embryophyta</taxon>
        <taxon>Marchantiophyta</taxon>
        <taxon>Marchantiopsida</taxon>
        <taxon>Marchantiidae</taxon>
        <taxon>Marchantiales</taxon>
        <taxon>Marchantiaceae</taxon>
        <taxon>Marchantia</taxon>
    </lineage>
</organism>